<feature type="compositionally biased region" description="Polar residues" evidence="1">
    <location>
        <begin position="1"/>
        <end position="17"/>
    </location>
</feature>
<evidence type="ECO:0000313" key="3">
    <source>
        <dbReference type="Proteomes" id="UP000064715"/>
    </source>
</evidence>
<comment type="caution">
    <text evidence="2">The sequence shown here is derived from an EMBL/GenBank/DDBJ whole genome shotgun (WGS) entry which is preliminary data.</text>
</comment>
<gene>
    <name evidence="2" type="ORF">AWI28_10045</name>
</gene>
<dbReference type="EMBL" id="LRCR01000003">
    <property type="protein sequence ID" value="KUQ85963.1"/>
    <property type="molecule type" value="Genomic_DNA"/>
</dbReference>
<sequence length="336" mass="36007">MQVGLKTSSSIATTPGTTGRGSIDAPQTVGRVNAPDAGLTHHSFPESALLSRRPMRYNVQLNQQLTAVQQADSYLAKTETQLLQLRHASGRSGDAGAQTAALQKHLSRRTQLSGGTVDRHLNVSLEQKNTVNFTLPGSEKLLYASGGETLIFSLGGGPREMAAVALPEEATPRQTLIKLNVGLGRLGIHASQTGSGQLLFSVDESQWERVKQHFTVRGEGNLYPADAFTVLAPQAENASSDEVMMLSTRREREGQIKLQETLNHITGQRGKLRQQQDRVSARINDMATVFSSRQALEASRNLGAGLAGSASSFSKMSQALGAQANVRLATVKNLLG</sequence>
<accession>A0A0X4EW79</accession>
<evidence type="ECO:0008006" key="4">
    <source>
        <dbReference type="Google" id="ProtNLM"/>
    </source>
</evidence>
<reference evidence="3" key="1">
    <citation type="submission" date="2016-01" db="EMBL/GenBank/DDBJ databases">
        <title>WGS of SAMN04407783.</title>
        <authorList>
            <person name="Adams M."/>
            <person name="Sutton G."/>
            <person name="Nelson K."/>
            <person name="Thaden J."/>
            <person name="Fowler V."/>
            <person name="Mccorrison J."/>
            <person name="Sanka R."/>
            <person name="Brinkac L."/>
            <person name="Nierman W."/>
        </authorList>
    </citation>
    <scope>NUCLEOTIDE SEQUENCE [LARGE SCALE GENOMIC DNA]</scope>
    <source>
        <strain evidence="3">GN04363</strain>
    </source>
</reference>
<feature type="region of interest" description="Disordered" evidence="1">
    <location>
        <begin position="1"/>
        <end position="28"/>
    </location>
</feature>
<proteinExistence type="predicted"/>
<dbReference type="OrthoDB" id="6555157at2"/>
<protein>
    <recommendedName>
        <fullName evidence="4">Flagellin</fullName>
    </recommendedName>
</protein>
<dbReference type="Proteomes" id="UP000064715">
    <property type="component" value="Unassembled WGS sequence"/>
</dbReference>
<dbReference type="AlphaFoldDB" id="A0A0X4EW79"/>
<dbReference type="RefSeq" id="WP_059310354.1">
    <property type="nucleotide sequence ID" value="NZ_LRCR01000003.1"/>
</dbReference>
<keyword evidence="3" id="KW-1185">Reference proteome</keyword>
<evidence type="ECO:0000313" key="2">
    <source>
        <dbReference type="EMBL" id="KUQ85963.1"/>
    </source>
</evidence>
<name>A0A0X4EW79_9ENTR</name>
<organism evidence="2 3">
    <name type="scientific">Enterobacter genomosp. O</name>
    <dbReference type="NCBI Taxonomy" id="2364150"/>
    <lineage>
        <taxon>Bacteria</taxon>
        <taxon>Pseudomonadati</taxon>
        <taxon>Pseudomonadota</taxon>
        <taxon>Gammaproteobacteria</taxon>
        <taxon>Enterobacterales</taxon>
        <taxon>Enterobacteriaceae</taxon>
        <taxon>Enterobacter</taxon>
        <taxon>Enterobacter cloacae complex</taxon>
        <taxon>Enterobacter cloacae complex clade O</taxon>
    </lineage>
</organism>
<evidence type="ECO:0000256" key="1">
    <source>
        <dbReference type="SAM" id="MobiDB-lite"/>
    </source>
</evidence>